<dbReference type="Proteomes" id="UP000005496">
    <property type="component" value="Unassembled WGS sequence"/>
</dbReference>
<keyword evidence="5" id="KW-1185">Reference proteome</keyword>
<dbReference type="EMBL" id="ACJN02000001">
    <property type="protein sequence ID" value="EFI35720.1"/>
    <property type="molecule type" value="Genomic_DNA"/>
</dbReference>
<name>D6SM09_9BACT</name>
<feature type="domain" description="PpiC" evidence="3">
    <location>
        <begin position="190"/>
        <end position="280"/>
    </location>
</feature>
<evidence type="ECO:0000259" key="3">
    <source>
        <dbReference type="PROSITE" id="PS50198"/>
    </source>
</evidence>
<evidence type="ECO:0000256" key="1">
    <source>
        <dbReference type="ARBA" id="ARBA00022729"/>
    </source>
</evidence>
<dbReference type="Pfam" id="PF13624">
    <property type="entry name" value="SurA_N_3"/>
    <property type="match status" value="1"/>
</dbReference>
<evidence type="ECO:0000313" key="4">
    <source>
        <dbReference type="EMBL" id="EFI35720.1"/>
    </source>
</evidence>
<reference evidence="4" key="1">
    <citation type="submission" date="2010-05" db="EMBL/GenBank/DDBJ databases">
        <title>The draft genome of Desulfonatronospira thiodismutans ASO3-1.</title>
        <authorList>
            <consortium name="US DOE Joint Genome Institute (JGI-PGF)"/>
            <person name="Lucas S."/>
            <person name="Copeland A."/>
            <person name="Lapidus A."/>
            <person name="Cheng J.-F."/>
            <person name="Bruce D."/>
            <person name="Goodwin L."/>
            <person name="Pitluck S."/>
            <person name="Chertkov O."/>
            <person name="Brettin T."/>
            <person name="Detter J.C."/>
            <person name="Han C."/>
            <person name="Land M.L."/>
            <person name="Hauser L."/>
            <person name="Kyrpides N."/>
            <person name="Mikhailova N."/>
            <person name="Muyzer G."/>
            <person name="Woyke T."/>
        </authorList>
    </citation>
    <scope>NUCLEOTIDE SEQUENCE [LARGE SCALE GENOMIC DNA]</scope>
    <source>
        <strain evidence="4">ASO3-1</strain>
    </source>
</reference>
<keyword evidence="2" id="KW-0413">Isomerase</keyword>
<dbReference type="PANTHER" id="PTHR47637">
    <property type="entry name" value="CHAPERONE SURA"/>
    <property type="match status" value="1"/>
</dbReference>
<dbReference type="InterPro" id="IPR027304">
    <property type="entry name" value="Trigger_fact/SurA_dom_sf"/>
</dbReference>
<keyword evidence="1" id="KW-0732">Signal</keyword>
<keyword evidence="2" id="KW-0697">Rotamase</keyword>
<dbReference type="SUPFAM" id="SSF109998">
    <property type="entry name" value="Triger factor/SurA peptide-binding domain-like"/>
    <property type="match status" value="1"/>
</dbReference>
<evidence type="ECO:0000313" key="5">
    <source>
        <dbReference type="Proteomes" id="UP000005496"/>
    </source>
</evidence>
<dbReference type="InterPro" id="IPR000297">
    <property type="entry name" value="PPIase_PpiC"/>
</dbReference>
<dbReference type="GO" id="GO:0003755">
    <property type="term" value="F:peptidyl-prolyl cis-trans isomerase activity"/>
    <property type="evidence" value="ECO:0007669"/>
    <property type="project" value="UniProtKB-KW"/>
</dbReference>
<dbReference type="Gene3D" id="3.10.50.40">
    <property type="match status" value="1"/>
</dbReference>
<dbReference type="RefSeq" id="WP_008868849.1">
    <property type="nucleotide sequence ID" value="NZ_ACJN02000001.1"/>
</dbReference>
<evidence type="ECO:0000256" key="2">
    <source>
        <dbReference type="PROSITE-ProRule" id="PRU00278"/>
    </source>
</evidence>
<dbReference type="AlphaFoldDB" id="D6SM09"/>
<comment type="caution">
    <text evidence="4">The sequence shown here is derived from an EMBL/GenBank/DDBJ whole genome shotgun (WGS) entry which is preliminary data.</text>
</comment>
<dbReference type="Pfam" id="PF13145">
    <property type="entry name" value="Rotamase_2"/>
    <property type="match status" value="1"/>
</dbReference>
<dbReference type="OrthoDB" id="14196at2"/>
<dbReference type="PROSITE" id="PS50198">
    <property type="entry name" value="PPIC_PPIASE_2"/>
    <property type="match status" value="1"/>
</dbReference>
<dbReference type="InterPro" id="IPR050280">
    <property type="entry name" value="OMP_Chaperone_SurA"/>
</dbReference>
<organism evidence="4 5">
    <name type="scientific">Desulfonatronospira thiodismutans ASO3-1</name>
    <dbReference type="NCBI Taxonomy" id="555779"/>
    <lineage>
        <taxon>Bacteria</taxon>
        <taxon>Pseudomonadati</taxon>
        <taxon>Thermodesulfobacteriota</taxon>
        <taxon>Desulfovibrionia</taxon>
        <taxon>Desulfovibrionales</taxon>
        <taxon>Desulfonatronovibrionaceae</taxon>
        <taxon>Desulfonatronospira</taxon>
    </lineage>
</organism>
<dbReference type="SUPFAM" id="SSF54534">
    <property type="entry name" value="FKBP-like"/>
    <property type="match status" value="1"/>
</dbReference>
<sequence>MVKTNKSLSCRAYFFFNRSLILLAAVLLVLVSFRPAEASSVNRIVAHVNGESITLFDLEKRVEMFLGLFEDISLDELPPVQQEETRRHVLEQMINDILMRQEAERYQIEVRNREIQEHIERVKQNNNMNQEEFEQHLRAQGLSLEDYKDQIRDSMLRQRVMNIMVQRKTVVTSDRIKEYYEDNIQDFKKERKVHLKVLVVPRVEEAETLLDKIKEGEYQFAEAAENYSQGPGASEGGDIGMVRWDRMRPEWREALKNMEAGEISEPFAMQGQGVLLRVEEIHDEGAVPLEEVEEEIRDELFDKMLEKRFDEYIQGLRDRAVIDIRY</sequence>
<protein>
    <submittedName>
        <fullName evidence="4">SurA domain protein</fullName>
    </submittedName>
</protein>
<accession>D6SM09</accession>
<dbReference type="PANTHER" id="PTHR47637:SF1">
    <property type="entry name" value="CHAPERONE SURA"/>
    <property type="match status" value="1"/>
</dbReference>
<dbReference type="Gene3D" id="1.10.4030.10">
    <property type="entry name" value="Porin chaperone SurA, peptide-binding domain"/>
    <property type="match status" value="1"/>
</dbReference>
<dbReference type="InterPro" id="IPR046357">
    <property type="entry name" value="PPIase_dom_sf"/>
</dbReference>
<dbReference type="eggNOG" id="COG0760">
    <property type="taxonomic scope" value="Bacteria"/>
</dbReference>
<gene>
    <name evidence="4" type="ORF">Dthio_PD3149</name>
</gene>
<proteinExistence type="predicted"/>